<reference evidence="2" key="1">
    <citation type="submission" date="2021-01" db="EMBL/GenBank/DDBJ databases">
        <authorList>
            <consortium name="Genoscope - CEA"/>
            <person name="William W."/>
        </authorList>
    </citation>
    <scope>NUCLEOTIDE SEQUENCE</scope>
</reference>
<evidence type="ECO:0000313" key="2">
    <source>
        <dbReference type="EMBL" id="CAD8090401.1"/>
    </source>
</evidence>
<dbReference type="PROSITE" id="PS50011">
    <property type="entry name" value="PROTEIN_KINASE_DOM"/>
    <property type="match status" value="1"/>
</dbReference>
<gene>
    <name evidence="2" type="ORF">PPRIM_AZ9-3.1.T0860010</name>
</gene>
<protein>
    <recommendedName>
        <fullName evidence="1">Protein kinase domain-containing protein</fullName>
    </recommendedName>
</protein>
<feature type="domain" description="Protein kinase" evidence="1">
    <location>
        <begin position="1"/>
        <end position="63"/>
    </location>
</feature>
<dbReference type="InterPro" id="IPR000719">
    <property type="entry name" value="Prot_kinase_dom"/>
</dbReference>
<dbReference type="GO" id="GO:0004672">
    <property type="term" value="F:protein kinase activity"/>
    <property type="evidence" value="ECO:0007669"/>
    <property type="project" value="InterPro"/>
</dbReference>
<proteinExistence type="predicted"/>
<evidence type="ECO:0000259" key="1">
    <source>
        <dbReference type="PROSITE" id="PS50011"/>
    </source>
</evidence>
<dbReference type="Proteomes" id="UP000688137">
    <property type="component" value="Unassembled WGS sequence"/>
</dbReference>
<sequence>MENSWKIQRLPQGIVAATYFRQILLAIIYGHEKYIVHRDLKPVDVSFVNQPEFIVKAISVDKS</sequence>
<evidence type="ECO:0000313" key="3">
    <source>
        <dbReference type="Proteomes" id="UP000688137"/>
    </source>
</evidence>
<dbReference type="EMBL" id="CAJJDM010000089">
    <property type="protein sequence ID" value="CAD8090401.1"/>
    <property type="molecule type" value="Genomic_DNA"/>
</dbReference>
<keyword evidence="3" id="KW-1185">Reference proteome</keyword>
<accession>A0A8S1NJN9</accession>
<comment type="caution">
    <text evidence="2">The sequence shown here is derived from an EMBL/GenBank/DDBJ whole genome shotgun (WGS) entry which is preliminary data.</text>
</comment>
<name>A0A8S1NJN9_PARPR</name>
<dbReference type="GO" id="GO:0005524">
    <property type="term" value="F:ATP binding"/>
    <property type="evidence" value="ECO:0007669"/>
    <property type="project" value="InterPro"/>
</dbReference>
<dbReference type="AlphaFoldDB" id="A0A8S1NJN9"/>
<organism evidence="2 3">
    <name type="scientific">Paramecium primaurelia</name>
    <dbReference type="NCBI Taxonomy" id="5886"/>
    <lineage>
        <taxon>Eukaryota</taxon>
        <taxon>Sar</taxon>
        <taxon>Alveolata</taxon>
        <taxon>Ciliophora</taxon>
        <taxon>Intramacronucleata</taxon>
        <taxon>Oligohymenophorea</taxon>
        <taxon>Peniculida</taxon>
        <taxon>Parameciidae</taxon>
        <taxon>Paramecium</taxon>
    </lineage>
</organism>